<sequence length="542" mass="63074">MKLFNIYILYGCLLGCLSMVLGKDITFSVISMNSKDVYVDISGEKYKMKQIYSGVPLYEITVKQFPAAEKIKYHYIADNKHESFERSLRITATKTHNELFDRKITEKYIPHFGFPTTEKWIKNNSNSILFDDTYIPTVIVWDNINVFFKTGISQVIIPRVDIILKDTVHTFTNVSTETRDLRYNNFSFKLKLSDEGIQGTKTLFFSTTETDPTLMHQLIYSDILQAIENPSARSILCRVYDNNGNGKGIYILQEDTTSTDFIESRFLKDINSSDESSNVGSILLASPRADFYWSENANITEEYKEFIIVQYLAGNWNSYWMCLNNYVLYSNPMEKINELSNSIDTEYYYRSIKHYFLENKVLYTFGTAINSKINEYGYTLPRRSYNTLVDRLWNVYDGDSKYRIAIIKLLEGGLTKGMFEKYLVNIVKYIFNPVTMNAKIDLLKDRLRPEMEWAAGLTPSHVGINGYRYTVRDFEEAIDINGGKYNDWSLKLWIKVRAESVAKEFNSTWYESPVTRENSKIIDEVDIKPISHNDFINELNKN</sequence>
<dbReference type="Proteomes" id="UP000193944">
    <property type="component" value="Unassembled WGS sequence"/>
</dbReference>
<keyword evidence="2" id="KW-1185">Reference proteome</keyword>
<proteinExistence type="predicted"/>
<organism evidence="1 2">
    <name type="scientific">Anaeromyces robustus</name>
    <dbReference type="NCBI Taxonomy" id="1754192"/>
    <lineage>
        <taxon>Eukaryota</taxon>
        <taxon>Fungi</taxon>
        <taxon>Fungi incertae sedis</taxon>
        <taxon>Chytridiomycota</taxon>
        <taxon>Chytridiomycota incertae sedis</taxon>
        <taxon>Neocallimastigomycetes</taxon>
        <taxon>Neocallimastigales</taxon>
        <taxon>Neocallimastigaceae</taxon>
        <taxon>Anaeromyces</taxon>
    </lineage>
</organism>
<dbReference type="EMBL" id="MCFG01000014">
    <property type="protein sequence ID" value="ORX86995.1"/>
    <property type="molecule type" value="Genomic_DNA"/>
</dbReference>
<evidence type="ECO:0000313" key="2">
    <source>
        <dbReference type="Proteomes" id="UP000193944"/>
    </source>
</evidence>
<evidence type="ECO:0008006" key="3">
    <source>
        <dbReference type="Google" id="ProtNLM"/>
    </source>
</evidence>
<name>A0A1Y1XMU5_9FUNG</name>
<dbReference type="AlphaFoldDB" id="A0A1Y1XMU5"/>
<gene>
    <name evidence="1" type="ORF">BCR32DRAFT_264609</name>
</gene>
<comment type="caution">
    <text evidence="1">The sequence shown here is derived from an EMBL/GenBank/DDBJ whole genome shotgun (WGS) entry which is preliminary data.</text>
</comment>
<accession>A0A1Y1XMU5</accession>
<evidence type="ECO:0000313" key="1">
    <source>
        <dbReference type="EMBL" id="ORX86995.1"/>
    </source>
</evidence>
<reference evidence="1 2" key="2">
    <citation type="submission" date="2016-08" db="EMBL/GenBank/DDBJ databases">
        <title>Pervasive Adenine N6-methylation of Active Genes in Fungi.</title>
        <authorList>
            <consortium name="DOE Joint Genome Institute"/>
            <person name="Mondo S.J."/>
            <person name="Dannebaum R.O."/>
            <person name="Kuo R.C."/>
            <person name="Labutti K."/>
            <person name="Haridas S."/>
            <person name="Kuo A."/>
            <person name="Salamov A."/>
            <person name="Ahrendt S.R."/>
            <person name="Lipzen A."/>
            <person name="Sullivan W."/>
            <person name="Andreopoulos W.B."/>
            <person name="Clum A."/>
            <person name="Lindquist E."/>
            <person name="Daum C."/>
            <person name="Ramamoorthy G.K."/>
            <person name="Gryganskyi A."/>
            <person name="Culley D."/>
            <person name="Magnuson J.K."/>
            <person name="James T.Y."/>
            <person name="O'Malley M.A."/>
            <person name="Stajich J.E."/>
            <person name="Spatafora J.W."/>
            <person name="Visel A."/>
            <person name="Grigoriev I.V."/>
        </authorList>
    </citation>
    <scope>NUCLEOTIDE SEQUENCE [LARGE SCALE GENOMIC DNA]</scope>
    <source>
        <strain evidence="1 2">S4</strain>
    </source>
</reference>
<dbReference type="OrthoDB" id="2141501at2759"/>
<protein>
    <recommendedName>
        <fullName evidence="3">Coth-domain-containing protein</fullName>
    </recommendedName>
</protein>
<reference evidence="1 2" key="1">
    <citation type="submission" date="2016-08" db="EMBL/GenBank/DDBJ databases">
        <title>A Parts List for Fungal Cellulosomes Revealed by Comparative Genomics.</title>
        <authorList>
            <consortium name="DOE Joint Genome Institute"/>
            <person name="Haitjema C.H."/>
            <person name="Gilmore S.P."/>
            <person name="Henske J.K."/>
            <person name="Solomon K.V."/>
            <person name="De Groot R."/>
            <person name="Kuo A."/>
            <person name="Mondo S.J."/>
            <person name="Salamov A.A."/>
            <person name="Labutti K."/>
            <person name="Zhao Z."/>
            <person name="Chiniquy J."/>
            <person name="Barry K."/>
            <person name="Brewer H.M."/>
            <person name="Purvine S.O."/>
            <person name="Wright A.T."/>
            <person name="Boxma B."/>
            <person name="Van Alen T."/>
            <person name="Hackstein J.H."/>
            <person name="Baker S.E."/>
            <person name="Grigoriev I.V."/>
            <person name="O'Malley M.A."/>
        </authorList>
    </citation>
    <scope>NUCLEOTIDE SEQUENCE [LARGE SCALE GENOMIC DNA]</scope>
    <source>
        <strain evidence="1 2">S4</strain>
    </source>
</reference>
<dbReference type="STRING" id="1754192.A0A1Y1XMU5"/>